<feature type="transmembrane region" description="Helical" evidence="9">
    <location>
        <begin position="120"/>
        <end position="144"/>
    </location>
</feature>
<evidence type="ECO:0000256" key="4">
    <source>
        <dbReference type="ARBA" id="ARBA00022692"/>
    </source>
</evidence>
<dbReference type="OrthoDB" id="2544694at2759"/>
<organism evidence="12 13">
    <name type="scientific">Sphaerulina musiva (strain SO2202)</name>
    <name type="common">Poplar stem canker fungus</name>
    <name type="synonym">Septoria musiva</name>
    <dbReference type="NCBI Taxonomy" id="692275"/>
    <lineage>
        <taxon>Eukaryota</taxon>
        <taxon>Fungi</taxon>
        <taxon>Dikarya</taxon>
        <taxon>Ascomycota</taxon>
        <taxon>Pezizomycotina</taxon>
        <taxon>Dothideomycetes</taxon>
        <taxon>Dothideomycetidae</taxon>
        <taxon>Mycosphaerellales</taxon>
        <taxon>Mycosphaerellaceae</taxon>
        <taxon>Sphaerulina</taxon>
    </lineage>
</organism>
<dbReference type="PROSITE" id="PS50850">
    <property type="entry name" value="MFS"/>
    <property type="match status" value="1"/>
</dbReference>
<dbReference type="NCBIfam" id="TIGR00879">
    <property type="entry name" value="SP"/>
    <property type="match status" value="1"/>
</dbReference>
<dbReference type="RefSeq" id="XP_016762683.1">
    <property type="nucleotide sequence ID" value="XM_016908014.1"/>
</dbReference>
<dbReference type="PRINTS" id="PR00171">
    <property type="entry name" value="SUGRTRNSPORT"/>
</dbReference>
<dbReference type="GeneID" id="27905151"/>
<dbReference type="OMA" id="WAHEEAS"/>
<evidence type="ECO:0000256" key="5">
    <source>
        <dbReference type="ARBA" id="ARBA00022989"/>
    </source>
</evidence>
<sequence length="528" mass="57654">MAIFQISAWKRMSSKNILALILIANTCAVAYEGYAQGVIGIANSAPDYLNLVGIAVNGSGQADRVITQGGITSIYYLGTIAGCVLAGWLSDKFGRVIALQFGALWCMLGIALEASAYNQPWIICARLIAGVGVAHMNCVAPTWVGEISEAAHRGKLFALVYLSNYIGIALAYWIGFGLSYVDQGQSAIRWRLPFALNALPPLMLFCLLPFLPESPRYLMSAGRPEESLEVLAHVRAEGDSSNSAVLEEYHEIEQSVQQAKTQASTSSFMALIWGSTSGKLHFPRRTQLALWLPLFTQVGTGIAATTIYTPTLIRQAGWGAEKALWLSALNNTVGVLGTVIAMYTIDPVGRRPTLLWGSLAQSACMWIIGAMSVLTASRPSQATQYGSATVAFIFVFTLIYSSTFLIINFNYPAEIFPTEVRSRGMAFGISGWAIGLGAGTLYNPVMFNSIGGYGFFVYGGLNLLWFVLIYLFLPETSRRSLEAVNRLFEIKSPFVRDMERHYRQYEDAGTAASEDNMSGKVEERAVHY</sequence>
<dbReference type="PANTHER" id="PTHR48022:SF44">
    <property type="entry name" value="SUGAR TRANSPORTER, PUTATIVE (AFU_ORTHOLOGUE AFUA_4G14610)-RELATED"/>
    <property type="match status" value="1"/>
</dbReference>
<keyword evidence="4 9" id="KW-0812">Transmembrane</keyword>
<feature type="transmembrane region" description="Helical" evidence="9">
    <location>
        <begin position="423"/>
        <end position="443"/>
    </location>
</feature>
<reference evidence="12 13" key="1">
    <citation type="journal article" date="2012" name="PLoS Pathog.">
        <title>Diverse lifestyles and strategies of plant pathogenesis encoded in the genomes of eighteen Dothideomycetes fungi.</title>
        <authorList>
            <person name="Ohm R.A."/>
            <person name="Feau N."/>
            <person name="Henrissat B."/>
            <person name="Schoch C.L."/>
            <person name="Horwitz B.A."/>
            <person name="Barry K.W."/>
            <person name="Condon B.J."/>
            <person name="Copeland A.C."/>
            <person name="Dhillon B."/>
            <person name="Glaser F."/>
            <person name="Hesse C.N."/>
            <person name="Kosti I."/>
            <person name="LaButti K."/>
            <person name="Lindquist E.A."/>
            <person name="Lucas S."/>
            <person name="Salamov A.A."/>
            <person name="Bradshaw R.E."/>
            <person name="Ciuffetti L."/>
            <person name="Hamelin R.C."/>
            <person name="Kema G.H.J."/>
            <person name="Lawrence C."/>
            <person name="Scott J.A."/>
            <person name="Spatafora J.W."/>
            <person name="Turgeon B.G."/>
            <person name="de Wit P.J.G.M."/>
            <person name="Zhong S."/>
            <person name="Goodwin S.B."/>
            <person name="Grigoriev I.V."/>
        </authorList>
    </citation>
    <scope>NUCLEOTIDE SEQUENCE [LARGE SCALE GENOMIC DNA]</scope>
    <source>
        <strain evidence="12 13">SO2202</strain>
    </source>
</reference>
<feature type="transmembrane region" description="Helical" evidence="9">
    <location>
        <begin position="355"/>
        <end position="376"/>
    </location>
</feature>
<feature type="domain" description="Major facilitator superfamily (MFS) profile" evidence="11">
    <location>
        <begin position="21"/>
        <end position="477"/>
    </location>
</feature>
<evidence type="ECO:0000313" key="12">
    <source>
        <dbReference type="EMBL" id="EMF14562.1"/>
    </source>
</evidence>
<feature type="chain" id="PRO_5004031169" evidence="10">
    <location>
        <begin position="29"/>
        <end position="528"/>
    </location>
</feature>
<evidence type="ECO:0000256" key="2">
    <source>
        <dbReference type="ARBA" id="ARBA00010992"/>
    </source>
</evidence>
<dbReference type="PROSITE" id="PS00216">
    <property type="entry name" value="SUGAR_TRANSPORT_1"/>
    <property type="match status" value="1"/>
</dbReference>
<dbReference type="SUPFAM" id="SSF103473">
    <property type="entry name" value="MFS general substrate transporter"/>
    <property type="match status" value="1"/>
</dbReference>
<evidence type="ECO:0000256" key="3">
    <source>
        <dbReference type="ARBA" id="ARBA00022448"/>
    </source>
</evidence>
<dbReference type="Proteomes" id="UP000016931">
    <property type="component" value="Unassembled WGS sequence"/>
</dbReference>
<feature type="transmembrane region" description="Helical" evidence="9">
    <location>
        <begin position="288"/>
        <end position="311"/>
    </location>
</feature>
<keyword evidence="13" id="KW-1185">Reference proteome</keyword>
<dbReference type="Pfam" id="PF00083">
    <property type="entry name" value="Sugar_tr"/>
    <property type="match status" value="1"/>
</dbReference>
<evidence type="ECO:0000256" key="1">
    <source>
        <dbReference type="ARBA" id="ARBA00004141"/>
    </source>
</evidence>
<protein>
    <submittedName>
        <fullName evidence="12">General substrate transporter</fullName>
    </submittedName>
</protein>
<dbReference type="GO" id="GO:0005351">
    <property type="term" value="F:carbohydrate:proton symporter activity"/>
    <property type="evidence" value="ECO:0007669"/>
    <property type="project" value="TreeGrafter"/>
</dbReference>
<dbReference type="InterPro" id="IPR005828">
    <property type="entry name" value="MFS_sugar_transport-like"/>
</dbReference>
<comment type="subcellular location">
    <subcellularLocation>
        <location evidence="1">Membrane</location>
        <topology evidence="1">Multi-pass membrane protein</topology>
    </subcellularLocation>
</comment>
<dbReference type="eggNOG" id="KOG0254">
    <property type="taxonomic scope" value="Eukaryota"/>
</dbReference>
<feature type="transmembrane region" description="Helical" evidence="9">
    <location>
        <begin position="96"/>
        <end position="114"/>
    </location>
</feature>
<keyword evidence="6 9" id="KW-0472">Membrane</keyword>
<dbReference type="Gene3D" id="1.20.1250.20">
    <property type="entry name" value="MFS general substrate transporter like domains"/>
    <property type="match status" value="1"/>
</dbReference>
<feature type="transmembrane region" description="Helical" evidence="9">
    <location>
        <begin position="455"/>
        <end position="473"/>
    </location>
</feature>
<dbReference type="InterPro" id="IPR005829">
    <property type="entry name" value="Sugar_transporter_CS"/>
</dbReference>
<dbReference type="EMBL" id="KB456262">
    <property type="protein sequence ID" value="EMF14562.1"/>
    <property type="molecule type" value="Genomic_DNA"/>
</dbReference>
<dbReference type="InterPro" id="IPR036259">
    <property type="entry name" value="MFS_trans_sf"/>
</dbReference>
<dbReference type="InterPro" id="IPR020846">
    <property type="entry name" value="MFS_dom"/>
</dbReference>
<dbReference type="PANTHER" id="PTHR48022">
    <property type="entry name" value="PLASTIDIC GLUCOSE TRANSPORTER 4"/>
    <property type="match status" value="1"/>
</dbReference>
<feature type="region of interest" description="Disordered" evidence="8">
    <location>
        <begin position="509"/>
        <end position="528"/>
    </location>
</feature>
<evidence type="ECO:0000256" key="6">
    <source>
        <dbReference type="ARBA" id="ARBA00023136"/>
    </source>
</evidence>
<feature type="transmembrane region" description="Helical" evidence="9">
    <location>
        <begin position="323"/>
        <end position="343"/>
    </location>
</feature>
<comment type="similarity">
    <text evidence="2 7">Belongs to the major facilitator superfamily. Sugar transporter (TC 2.A.1.1) family.</text>
</comment>
<feature type="transmembrane region" description="Helical" evidence="9">
    <location>
        <begin position="156"/>
        <end position="174"/>
    </location>
</feature>
<keyword evidence="5 9" id="KW-1133">Transmembrane helix</keyword>
<feature type="transmembrane region" description="Helical" evidence="9">
    <location>
        <begin position="388"/>
        <end position="411"/>
    </location>
</feature>
<evidence type="ECO:0000256" key="9">
    <source>
        <dbReference type="SAM" id="Phobius"/>
    </source>
</evidence>
<evidence type="ECO:0000256" key="7">
    <source>
        <dbReference type="RuleBase" id="RU003346"/>
    </source>
</evidence>
<evidence type="ECO:0000256" key="10">
    <source>
        <dbReference type="SAM" id="SignalP"/>
    </source>
</evidence>
<dbReference type="AlphaFoldDB" id="M3B454"/>
<feature type="signal peptide" evidence="10">
    <location>
        <begin position="1"/>
        <end position="28"/>
    </location>
</feature>
<evidence type="ECO:0000256" key="8">
    <source>
        <dbReference type="SAM" id="MobiDB-lite"/>
    </source>
</evidence>
<dbReference type="GO" id="GO:0016020">
    <property type="term" value="C:membrane"/>
    <property type="evidence" value="ECO:0007669"/>
    <property type="project" value="UniProtKB-SubCell"/>
</dbReference>
<feature type="transmembrane region" description="Helical" evidence="9">
    <location>
        <begin position="194"/>
        <end position="211"/>
    </location>
</feature>
<evidence type="ECO:0000313" key="13">
    <source>
        <dbReference type="Proteomes" id="UP000016931"/>
    </source>
</evidence>
<keyword evidence="10" id="KW-0732">Signal</keyword>
<dbReference type="InterPro" id="IPR050360">
    <property type="entry name" value="MFS_Sugar_Transporters"/>
</dbReference>
<accession>M3B454</accession>
<proteinExistence type="inferred from homology"/>
<name>M3B454_SPHMS</name>
<keyword evidence="3 7" id="KW-0813">Transport</keyword>
<gene>
    <name evidence="12" type="ORF">SEPMUDRAFT_162646</name>
</gene>
<feature type="transmembrane region" description="Helical" evidence="9">
    <location>
        <begin position="73"/>
        <end position="89"/>
    </location>
</feature>
<evidence type="ECO:0000259" key="11">
    <source>
        <dbReference type="PROSITE" id="PS50850"/>
    </source>
</evidence>
<dbReference type="HOGENOM" id="CLU_001265_30_3_1"/>
<dbReference type="InterPro" id="IPR003663">
    <property type="entry name" value="Sugar/inositol_transpt"/>
</dbReference>